<dbReference type="Proteomes" id="UP001491552">
    <property type="component" value="Unassembled WGS sequence"/>
</dbReference>
<reference evidence="2 3" key="1">
    <citation type="submission" date="2024-03" db="EMBL/GenBank/DDBJ databases">
        <title>Human intestinal bacterial collection.</title>
        <authorList>
            <person name="Pauvert C."/>
            <person name="Hitch T.C.A."/>
            <person name="Clavel T."/>
        </authorList>
    </citation>
    <scope>NUCLEOTIDE SEQUENCE [LARGE SCALE GENOMIC DNA]</scope>
    <source>
        <strain evidence="2 3">CLA-AA-H192</strain>
    </source>
</reference>
<protein>
    <recommendedName>
        <fullName evidence="4">Lipoprotein</fullName>
    </recommendedName>
</protein>
<keyword evidence="1" id="KW-0732">Signal</keyword>
<accession>A0ABV1G699</accession>
<sequence length="224" mass="24793">MKTRKFLIFAALLPLLLLLAGCGEKQAFNPVVFVAERSADSLTNAAGERLQGDPELGFDNDATTMEFGELYATQLYITHLVAYEIPRTTSLTLHSQYNPVIESASTEFLLHSDAVECQLDATYAEDGELTFEIDAESCRLRGDDMEYSLLFDYGCEDKTTLTIKAAGSQEVTVTYRNGNVVIQSDTAFTLRQFAPGSDETERFYDFPAGRTVITSSTVEGVTWK</sequence>
<proteinExistence type="predicted"/>
<organism evidence="2 3">
    <name type="scientific">Faecousia intestinalis</name>
    <dbReference type="NCBI Taxonomy" id="3133167"/>
    <lineage>
        <taxon>Bacteria</taxon>
        <taxon>Bacillati</taxon>
        <taxon>Bacillota</taxon>
        <taxon>Clostridia</taxon>
        <taxon>Eubacteriales</taxon>
        <taxon>Oscillospiraceae</taxon>
        <taxon>Faecousia</taxon>
    </lineage>
</organism>
<dbReference type="PROSITE" id="PS51257">
    <property type="entry name" value="PROKAR_LIPOPROTEIN"/>
    <property type="match status" value="1"/>
</dbReference>
<feature type="signal peptide" evidence="1">
    <location>
        <begin position="1"/>
        <end position="27"/>
    </location>
</feature>
<gene>
    <name evidence="2" type="ORF">WMO66_06340</name>
</gene>
<dbReference type="RefSeq" id="WP_349135550.1">
    <property type="nucleotide sequence ID" value="NZ_JBBMFF010000197.1"/>
</dbReference>
<evidence type="ECO:0000313" key="2">
    <source>
        <dbReference type="EMBL" id="MEQ2510864.1"/>
    </source>
</evidence>
<evidence type="ECO:0000313" key="3">
    <source>
        <dbReference type="Proteomes" id="UP001491552"/>
    </source>
</evidence>
<dbReference type="EMBL" id="JBBMFF010000197">
    <property type="protein sequence ID" value="MEQ2510864.1"/>
    <property type="molecule type" value="Genomic_DNA"/>
</dbReference>
<feature type="chain" id="PRO_5047300706" description="Lipoprotein" evidence="1">
    <location>
        <begin position="28"/>
        <end position="224"/>
    </location>
</feature>
<evidence type="ECO:0008006" key="4">
    <source>
        <dbReference type="Google" id="ProtNLM"/>
    </source>
</evidence>
<name>A0ABV1G699_9FIRM</name>
<keyword evidence="3" id="KW-1185">Reference proteome</keyword>
<evidence type="ECO:0000256" key="1">
    <source>
        <dbReference type="SAM" id="SignalP"/>
    </source>
</evidence>
<comment type="caution">
    <text evidence="2">The sequence shown here is derived from an EMBL/GenBank/DDBJ whole genome shotgun (WGS) entry which is preliminary data.</text>
</comment>